<evidence type="ECO:0000313" key="1">
    <source>
        <dbReference type="EMBL" id="VAX33534.1"/>
    </source>
</evidence>
<dbReference type="InterPro" id="IPR012657">
    <property type="entry name" value="23S_rRNA-intervening_sequence"/>
</dbReference>
<reference evidence="1" key="1">
    <citation type="submission" date="2018-06" db="EMBL/GenBank/DDBJ databases">
        <authorList>
            <person name="Zhirakovskaya E."/>
        </authorList>
    </citation>
    <scope>NUCLEOTIDE SEQUENCE</scope>
</reference>
<dbReference type="EMBL" id="UOGI01000181">
    <property type="protein sequence ID" value="VAX33534.1"/>
    <property type="molecule type" value="Genomic_DNA"/>
</dbReference>
<dbReference type="Pfam" id="PF05635">
    <property type="entry name" value="23S_rRNA_IVP"/>
    <property type="match status" value="1"/>
</dbReference>
<dbReference type="NCBIfam" id="TIGR02436">
    <property type="entry name" value="four helix bundle protein"/>
    <property type="match status" value="1"/>
</dbReference>
<dbReference type="AlphaFoldDB" id="A0A3B1DBX2"/>
<protein>
    <recommendedName>
        <fullName evidence="2">Four helix bundle protein</fullName>
    </recommendedName>
</protein>
<organism evidence="1">
    <name type="scientific">hydrothermal vent metagenome</name>
    <dbReference type="NCBI Taxonomy" id="652676"/>
    <lineage>
        <taxon>unclassified sequences</taxon>
        <taxon>metagenomes</taxon>
        <taxon>ecological metagenomes</taxon>
    </lineage>
</organism>
<sequence length="147" mass="17167">MDDYTGMRNKNRGYLKLDVWQRAIELFKVIWKTVYSEVKVDYKLRSQIADSAQSVSSNISEGYSRRSIHEYLQFLYISLASLSETLTRTIGLKVTGQISESKFQQIDTLHYEVENKLLRLISSLEEKRDNGTWVNRLSEDAAEYNLE</sequence>
<dbReference type="Gene3D" id="1.20.1440.60">
    <property type="entry name" value="23S rRNA-intervening sequence"/>
    <property type="match status" value="1"/>
</dbReference>
<dbReference type="PANTHER" id="PTHR38471">
    <property type="entry name" value="FOUR HELIX BUNDLE PROTEIN"/>
    <property type="match status" value="1"/>
</dbReference>
<proteinExistence type="predicted"/>
<gene>
    <name evidence="1" type="ORF">MNBD_NITROSPIRAE03-973</name>
</gene>
<name>A0A3B1DBX2_9ZZZZ</name>
<accession>A0A3B1DBX2</accession>
<dbReference type="InterPro" id="IPR036583">
    <property type="entry name" value="23S_rRNA_IVS_sf"/>
</dbReference>
<dbReference type="SUPFAM" id="SSF158446">
    <property type="entry name" value="IVS-encoded protein-like"/>
    <property type="match status" value="1"/>
</dbReference>
<dbReference type="PANTHER" id="PTHR38471:SF2">
    <property type="entry name" value="FOUR HELIX BUNDLE PROTEIN"/>
    <property type="match status" value="1"/>
</dbReference>
<evidence type="ECO:0008006" key="2">
    <source>
        <dbReference type="Google" id="ProtNLM"/>
    </source>
</evidence>